<protein>
    <submittedName>
        <fullName evidence="2">ECF transporter S component, folate family</fullName>
    </submittedName>
</protein>
<keyword evidence="1" id="KW-0812">Transmembrane</keyword>
<evidence type="ECO:0000256" key="1">
    <source>
        <dbReference type="SAM" id="Phobius"/>
    </source>
</evidence>
<name>A0A1T4M4L4_9BACT</name>
<evidence type="ECO:0000313" key="2">
    <source>
        <dbReference type="EMBL" id="SJZ61728.1"/>
    </source>
</evidence>
<dbReference type="Pfam" id="PF07155">
    <property type="entry name" value="ECF-ribofla_trS"/>
    <property type="match status" value="1"/>
</dbReference>
<feature type="transmembrane region" description="Helical" evidence="1">
    <location>
        <begin position="106"/>
        <end position="130"/>
    </location>
</feature>
<keyword evidence="1" id="KW-0472">Membrane</keyword>
<dbReference type="EMBL" id="FUXF01000028">
    <property type="protein sequence ID" value="SJZ61728.1"/>
    <property type="molecule type" value="Genomic_DNA"/>
</dbReference>
<feature type="transmembrane region" description="Helical" evidence="1">
    <location>
        <begin position="191"/>
        <end position="211"/>
    </location>
</feature>
<feature type="transmembrane region" description="Helical" evidence="1">
    <location>
        <begin position="231"/>
        <end position="251"/>
    </location>
</feature>
<dbReference type="RefSeq" id="WP_078747335.1">
    <property type="nucleotide sequence ID" value="NZ_CP137850.1"/>
</dbReference>
<proteinExistence type="predicted"/>
<gene>
    <name evidence="2" type="ORF">SAMN02745154_00623</name>
</gene>
<feature type="transmembrane region" description="Helical" evidence="1">
    <location>
        <begin position="72"/>
        <end position="94"/>
    </location>
</feature>
<feature type="transmembrane region" description="Helical" evidence="1">
    <location>
        <begin position="258"/>
        <end position="279"/>
    </location>
</feature>
<sequence length="336" mass="37931">MKKVAMQKVQKIKIKLSDLSIFPKWTIKKMVFVAILIAISVAFTVVSAQIIPIVNIPSYKFSFIGLPVKISGFIFGPVIGVFVGIVADLISLLFVPPAGYNPIYTVATAVNGLISGIFGLYYMGFLRFAFSKEYRLNRLAIKINLLAYKYKFESASGNRKNAIQIANKIVKLNSKRQFIDQNSSNIALKNIYCVSGTLFLVLAISIIAWYIGFFVNDDIIKNGIIKNRWVLLALMTSGMTLLVIFVIVGRFAMKTEKYLVFVPIIVFCAFLELINIPILSFADLYSLGNSDTKDIFVWITQHILTSPIKIWFNVFVIYYAYMVVSKLINKNEHLSY</sequence>
<evidence type="ECO:0000313" key="3">
    <source>
        <dbReference type="Proteomes" id="UP000190389"/>
    </source>
</evidence>
<dbReference type="GO" id="GO:0016020">
    <property type="term" value="C:membrane"/>
    <property type="evidence" value="ECO:0007669"/>
    <property type="project" value="InterPro"/>
</dbReference>
<organism evidence="2 3">
    <name type="scientific">Mycoplasmopsis verecunda</name>
    <dbReference type="NCBI Taxonomy" id="171291"/>
    <lineage>
        <taxon>Bacteria</taxon>
        <taxon>Bacillati</taxon>
        <taxon>Mycoplasmatota</taxon>
        <taxon>Mycoplasmoidales</taxon>
        <taxon>Metamycoplasmataceae</taxon>
        <taxon>Mycoplasmopsis</taxon>
    </lineage>
</organism>
<dbReference type="STRING" id="171291.SAMN02745154_00623"/>
<dbReference type="AlphaFoldDB" id="A0A1T4M4L4"/>
<dbReference type="Proteomes" id="UP000190389">
    <property type="component" value="Unassembled WGS sequence"/>
</dbReference>
<dbReference type="OrthoDB" id="397639at2"/>
<reference evidence="3" key="1">
    <citation type="submission" date="2017-02" db="EMBL/GenBank/DDBJ databases">
        <authorList>
            <person name="Varghese N."/>
            <person name="Submissions S."/>
        </authorList>
    </citation>
    <scope>NUCLEOTIDE SEQUENCE [LARGE SCALE GENOMIC DNA]</scope>
    <source>
        <strain evidence="3">ATCC 27862</strain>
    </source>
</reference>
<dbReference type="Gene3D" id="1.10.1760.20">
    <property type="match status" value="1"/>
</dbReference>
<accession>A0A1T4M4L4</accession>
<dbReference type="InterPro" id="IPR009825">
    <property type="entry name" value="ECF_substrate-spec-like"/>
</dbReference>
<feature type="transmembrane region" description="Helical" evidence="1">
    <location>
        <begin position="30"/>
        <end position="51"/>
    </location>
</feature>
<feature type="transmembrane region" description="Helical" evidence="1">
    <location>
        <begin position="299"/>
        <end position="321"/>
    </location>
</feature>
<keyword evidence="3" id="KW-1185">Reference proteome</keyword>
<keyword evidence="1" id="KW-1133">Transmembrane helix</keyword>